<reference evidence="2 3" key="1">
    <citation type="submission" date="2013-09" db="EMBL/GenBank/DDBJ databases">
        <title>Corchorus capsularis genome sequencing.</title>
        <authorList>
            <person name="Alam M."/>
            <person name="Haque M.S."/>
            <person name="Islam M.S."/>
            <person name="Emdad E.M."/>
            <person name="Islam M.M."/>
            <person name="Ahmed B."/>
            <person name="Halim A."/>
            <person name="Hossen Q.M.M."/>
            <person name="Hossain M.Z."/>
            <person name="Ahmed R."/>
            <person name="Khan M.M."/>
            <person name="Islam R."/>
            <person name="Rashid M.M."/>
            <person name="Khan S.A."/>
            <person name="Rahman M.S."/>
            <person name="Alam M."/>
        </authorList>
    </citation>
    <scope>NUCLEOTIDE SEQUENCE [LARGE SCALE GENOMIC DNA]</scope>
    <source>
        <strain evidence="3">cv. CVL-1</strain>
        <tissue evidence="2">Whole seedling</tissue>
    </source>
</reference>
<organism evidence="2 3">
    <name type="scientific">Corchorus capsularis</name>
    <name type="common">Jute</name>
    <dbReference type="NCBI Taxonomy" id="210143"/>
    <lineage>
        <taxon>Eukaryota</taxon>
        <taxon>Viridiplantae</taxon>
        <taxon>Streptophyta</taxon>
        <taxon>Embryophyta</taxon>
        <taxon>Tracheophyta</taxon>
        <taxon>Spermatophyta</taxon>
        <taxon>Magnoliopsida</taxon>
        <taxon>eudicotyledons</taxon>
        <taxon>Gunneridae</taxon>
        <taxon>Pentapetalae</taxon>
        <taxon>rosids</taxon>
        <taxon>malvids</taxon>
        <taxon>Malvales</taxon>
        <taxon>Malvaceae</taxon>
        <taxon>Grewioideae</taxon>
        <taxon>Apeibeae</taxon>
        <taxon>Corchorus</taxon>
    </lineage>
</organism>
<evidence type="ECO:0000256" key="1">
    <source>
        <dbReference type="SAM" id="MobiDB-lite"/>
    </source>
</evidence>
<dbReference type="AlphaFoldDB" id="A0A1R3K1I4"/>
<protein>
    <submittedName>
        <fullName evidence="2">Uncharacterized protein</fullName>
    </submittedName>
</protein>
<dbReference type="OrthoDB" id="10521484at2759"/>
<accession>A0A1R3K1I4</accession>
<dbReference type="Proteomes" id="UP000188268">
    <property type="component" value="Unassembled WGS sequence"/>
</dbReference>
<name>A0A1R3K1I4_COCAP</name>
<evidence type="ECO:0000313" key="2">
    <source>
        <dbReference type="EMBL" id="OMP00949.1"/>
    </source>
</evidence>
<comment type="caution">
    <text evidence="2">The sequence shown here is derived from an EMBL/GenBank/DDBJ whole genome shotgun (WGS) entry which is preliminary data.</text>
</comment>
<feature type="region of interest" description="Disordered" evidence="1">
    <location>
        <begin position="34"/>
        <end position="61"/>
    </location>
</feature>
<gene>
    <name evidence="2" type="ORF">CCACVL1_03224</name>
</gene>
<proteinExistence type="predicted"/>
<sequence length="365" mass="40476">MHAVIPNCVLDLPLLIVFRLDYWQLRKRKVVPISSPQPKTRQRKGPISHVPPLSAAESAHNRCVRKTKQMRGMPELTHTFGHDLLIVESESLSCDILPAKPPTTHEVKAHSLLHHALANSSGSNARKVSVPQLDFDVLHSDFVKDTRSRYNGDHSMGCAESLCPNLSAGCGSKITALTAADSDTNMTDLHADIGIPDTICRDDSDDRFWEGALAQYQQILAHNGDLINRIALGIDHILSGGFQQPVVGRAEAASNRFRRKLYLADKAHTIYRQHHCMARFGQELHSRSKIFNHVVVRSIVTCEGDLKTVKTTRSWSNDVRLSILSRFSDSTYGFICDHTAGTSNQSLRAHHFVSTGNLLINEAGT</sequence>
<evidence type="ECO:0000313" key="3">
    <source>
        <dbReference type="Proteomes" id="UP000188268"/>
    </source>
</evidence>
<dbReference type="Gramene" id="OMP00949">
    <property type="protein sequence ID" value="OMP00949"/>
    <property type="gene ID" value="CCACVL1_03224"/>
</dbReference>
<keyword evidence="3" id="KW-1185">Reference proteome</keyword>
<dbReference type="EMBL" id="AWWV01006559">
    <property type="protein sequence ID" value="OMP00949.1"/>
    <property type="molecule type" value="Genomic_DNA"/>
</dbReference>